<dbReference type="GO" id="GO:0016791">
    <property type="term" value="F:phosphatase activity"/>
    <property type="evidence" value="ECO:0007669"/>
    <property type="project" value="TreeGrafter"/>
</dbReference>
<gene>
    <name evidence="4" type="ORF">K7J14_04450</name>
</gene>
<dbReference type="Pfam" id="PF07228">
    <property type="entry name" value="SpoIIE"/>
    <property type="match status" value="1"/>
</dbReference>
<dbReference type="SMART" id="SM00331">
    <property type="entry name" value="PP2C_SIG"/>
    <property type="match status" value="1"/>
</dbReference>
<dbReference type="SUPFAM" id="SSF81606">
    <property type="entry name" value="PP2C-like"/>
    <property type="match status" value="1"/>
</dbReference>
<keyword evidence="2" id="KW-1133">Transmembrane helix</keyword>
<sequence length="460" mass="52346">MLQTRKQLVKLSIDLVIGLVFSFFMYIVLPEFSFTGHFIAAGFVFFVCAIAASVATHLLWQRMEFKVFRVQDSRLIVQFIDRLRFSYTVEDLIDSIQSVLEHEADSSVLYVNSENSYVIYNSPTRIATDPETLEVLSRNFPETWSEGFYLIDEKLGLVSDFEHARGFFLVYGKLHFYVLCRYMKVFEQSIFDTLLYEFANFQKRTRTITQLTAISELAKEWDMVAQTQMSFLPQKMPELPKLDIAAYFRPLVNVSGDFYDIIPIDEDRTFFLLGDVSGKGLASALIMGVIMNTVKIIDNKEDLPGVIRAIDTAIKSMRLQDKYAVLFIGIVDTKKMKIRYVNASMADPLIITKAPDGYKIKPLQSTCSLVGIIDLDEIVQEEMSLYRGDVILMASDGVSEVMDDSGVELGDTDLYLNTVRNSAHKAARHFVNDIADLVLSYNGDKKLRDDVTMLVAKIEE</sequence>
<evidence type="ECO:0000256" key="2">
    <source>
        <dbReference type="SAM" id="Phobius"/>
    </source>
</evidence>
<evidence type="ECO:0000259" key="3">
    <source>
        <dbReference type="SMART" id="SM00331"/>
    </source>
</evidence>
<keyword evidence="1" id="KW-0378">Hydrolase</keyword>
<name>A0AAE3EG65_9SPIR</name>
<dbReference type="Gene3D" id="3.60.40.10">
    <property type="entry name" value="PPM-type phosphatase domain"/>
    <property type="match status" value="1"/>
</dbReference>
<reference evidence="4" key="1">
    <citation type="submission" date="2021-08" db="EMBL/GenBank/DDBJ databases">
        <title>Comparative analyses of Brucepasteria parasyntrophica and Teretinema zuelzerae.</title>
        <authorList>
            <person name="Song Y."/>
            <person name="Brune A."/>
        </authorList>
    </citation>
    <scope>NUCLEOTIDE SEQUENCE</scope>
    <source>
        <strain evidence="4">DSM 1903</strain>
    </source>
</reference>
<dbReference type="PANTHER" id="PTHR43156">
    <property type="entry name" value="STAGE II SPORULATION PROTEIN E-RELATED"/>
    <property type="match status" value="1"/>
</dbReference>
<accession>A0AAE3EG65</accession>
<dbReference type="InterPro" id="IPR052016">
    <property type="entry name" value="Bact_Sigma-Reg"/>
</dbReference>
<evidence type="ECO:0000313" key="5">
    <source>
        <dbReference type="Proteomes" id="UP001198163"/>
    </source>
</evidence>
<evidence type="ECO:0000256" key="1">
    <source>
        <dbReference type="ARBA" id="ARBA00022801"/>
    </source>
</evidence>
<dbReference type="PANTHER" id="PTHR43156:SF2">
    <property type="entry name" value="STAGE II SPORULATION PROTEIN E"/>
    <property type="match status" value="1"/>
</dbReference>
<evidence type="ECO:0000313" key="4">
    <source>
        <dbReference type="EMBL" id="MCD1653947.1"/>
    </source>
</evidence>
<dbReference type="RefSeq" id="WP_230753602.1">
    <property type="nucleotide sequence ID" value="NZ_JAINWA010000001.1"/>
</dbReference>
<organism evidence="4 5">
    <name type="scientific">Teretinema zuelzerae</name>
    <dbReference type="NCBI Taxonomy" id="156"/>
    <lineage>
        <taxon>Bacteria</taxon>
        <taxon>Pseudomonadati</taxon>
        <taxon>Spirochaetota</taxon>
        <taxon>Spirochaetia</taxon>
        <taxon>Spirochaetales</taxon>
        <taxon>Treponemataceae</taxon>
        <taxon>Teretinema</taxon>
    </lineage>
</organism>
<dbReference type="InterPro" id="IPR001932">
    <property type="entry name" value="PPM-type_phosphatase-like_dom"/>
</dbReference>
<dbReference type="Proteomes" id="UP001198163">
    <property type="component" value="Unassembled WGS sequence"/>
</dbReference>
<comment type="caution">
    <text evidence="4">The sequence shown here is derived from an EMBL/GenBank/DDBJ whole genome shotgun (WGS) entry which is preliminary data.</text>
</comment>
<feature type="domain" description="PPM-type phosphatase" evidence="3">
    <location>
        <begin position="239"/>
        <end position="458"/>
    </location>
</feature>
<feature type="transmembrane region" description="Helical" evidence="2">
    <location>
        <begin position="12"/>
        <end position="29"/>
    </location>
</feature>
<protein>
    <submittedName>
        <fullName evidence="4">SpoIIE family protein phosphatase</fullName>
    </submittedName>
</protein>
<keyword evidence="5" id="KW-1185">Reference proteome</keyword>
<keyword evidence="2" id="KW-0472">Membrane</keyword>
<feature type="transmembrane region" description="Helical" evidence="2">
    <location>
        <begin position="35"/>
        <end position="60"/>
    </location>
</feature>
<proteinExistence type="predicted"/>
<dbReference type="AlphaFoldDB" id="A0AAE3EG65"/>
<dbReference type="EMBL" id="JAINWA010000001">
    <property type="protein sequence ID" value="MCD1653947.1"/>
    <property type="molecule type" value="Genomic_DNA"/>
</dbReference>
<dbReference type="InterPro" id="IPR036457">
    <property type="entry name" value="PPM-type-like_dom_sf"/>
</dbReference>
<keyword evidence="2" id="KW-0812">Transmembrane</keyword>